<evidence type="ECO:0000313" key="4">
    <source>
        <dbReference type="Proteomes" id="UP000253551"/>
    </source>
</evidence>
<feature type="coiled-coil region" evidence="1">
    <location>
        <begin position="54"/>
        <end position="81"/>
    </location>
</feature>
<comment type="caution">
    <text evidence="3">The sequence shown here is derived from an EMBL/GenBank/DDBJ whole genome shotgun (WGS) entry which is preliminary data.</text>
</comment>
<keyword evidence="1" id="KW-0175">Coiled coil</keyword>
<name>A0A367K3S4_RHIST</name>
<reference evidence="3 4" key="1">
    <citation type="journal article" date="2018" name="G3 (Bethesda)">
        <title>Phylogenetic and Phylogenomic Definition of Rhizopus Species.</title>
        <authorList>
            <person name="Gryganskyi A.P."/>
            <person name="Golan J."/>
            <person name="Dolatabadi S."/>
            <person name="Mondo S."/>
            <person name="Robb S."/>
            <person name="Idnurm A."/>
            <person name="Muszewska A."/>
            <person name="Steczkiewicz K."/>
            <person name="Masonjones S."/>
            <person name="Liao H.L."/>
            <person name="Gajdeczka M.T."/>
            <person name="Anike F."/>
            <person name="Vuek A."/>
            <person name="Anishchenko I.M."/>
            <person name="Voigt K."/>
            <person name="de Hoog G.S."/>
            <person name="Smith M.E."/>
            <person name="Heitman J."/>
            <person name="Vilgalys R."/>
            <person name="Stajich J.E."/>
        </authorList>
    </citation>
    <scope>NUCLEOTIDE SEQUENCE [LARGE SCALE GENOMIC DNA]</scope>
    <source>
        <strain evidence="3 4">LSU 92-RS-03</strain>
    </source>
</reference>
<protein>
    <submittedName>
        <fullName evidence="3">Uncharacterized protein</fullName>
    </submittedName>
</protein>
<proteinExistence type="predicted"/>
<organism evidence="3 4">
    <name type="scientific">Rhizopus stolonifer</name>
    <name type="common">Rhizopus nigricans</name>
    <dbReference type="NCBI Taxonomy" id="4846"/>
    <lineage>
        <taxon>Eukaryota</taxon>
        <taxon>Fungi</taxon>
        <taxon>Fungi incertae sedis</taxon>
        <taxon>Mucoromycota</taxon>
        <taxon>Mucoromycotina</taxon>
        <taxon>Mucoromycetes</taxon>
        <taxon>Mucorales</taxon>
        <taxon>Mucorineae</taxon>
        <taxon>Rhizopodaceae</taxon>
        <taxon>Rhizopus</taxon>
    </lineage>
</organism>
<keyword evidence="2" id="KW-0472">Membrane</keyword>
<keyword evidence="2" id="KW-0812">Transmembrane</keyword>
<gene>
    <name evidence="3" type="ORF">CU098_011243</name>
</gene>
<accession>A0A367K3S4</accession>
<evidence type="ECO:0000256" key="1">
    <source>
        <dbReference type="SAM" id="Coils"/>
    </source>
</evidence>
<evidence type="ECO:0000313" key="3">
    <source>
        <dbReference type="EMBL" id="RCH96863.1"/>
    </source>
</evidence>
<dbReference type="EMBL" id="PJQM01002256">
    <property type="protein sequence ID" value="RCH96863.1"/>
    <property type="molecule type" value="Genomic_DNA"/>
</dbReference>
<evidence type="ECO:0000256" key="2">
    <source>
        <dbReference type="SAM" id="Phobius"/>
    </source>
</evidence>
<dbReference type="AlphaFoldDB" id="A0A367K3S4"/>
<dbReference type="OrthoDB" id="10427025at2759"/>
<keyword evidence="4" id="KW-1185">Reference proteome</keyword>
<keyword evidence="2" id="KW-1133">Transmembrane helix</keyword>
<feature type="transmembrane region" description="Helical" evidence="2">
    <location>
        <begin position="159"/>
        <end position="178"/>
    </location>
</feature>
<sequence length="179" mass="21339">MPIERRLMLNVSMLHTREQLLQEWFGIKEERTSRSAPCLVAETAQCIKRDQLLIETQLNKIKMHQQEIREYQALLQELDLELRDAWKFMLPLDEELYSGKSWSQLFMDEAVGLMQQMAALPGQLNSRLSVAHRLEISNIRRFGNLKKAVEYIQRKRLTYYLKVLFWSLLATYSLHLFYM</sequence>
<dbReference type="Proteomes" id="UP000253551">
    <property type="component" value="Unassembled WGS sequence"/>
</dbReference>